<evidence type="ECO:0000259" key="6">
    <source>
        <dbReference type="Pfam" id="PF12637"/>
    </source>
</evidence>
<feature type="domain" description="TSCPD" evidence="6">
    <location>
        <begin position="7"/>
        <end position="76"/>
    </location>
</feature>
<comment type="caution">
    <text evidence="7">The sequence shown here is derived from an EMBL/GenBank/DDBJ whole genome shotgun (WGS) entry which is preliminary data.</text>
</comment>
<evidence type="ECO:0000256" key="5">
    <source>
        <dbReference type="ARBA" id="ARBA00047754"/>
    </source>
</evidence>
<dbReference type="EMBL" id="JAGGKS010000001">
    <property type="protein sequence ID" value="MBP1924684.1"/>
    <property type="molecule type" value="Genomic_DNA"/>
</dbReference>
<reference evidence="7 8" key="1">
    <citation type="submission" date="2021-03" db="EMBL/GenBank/DDBJ databases">
        <title>Genomic Encyclopedia of Type Strains, Phase IV (KMG-IV): sequencing the most valuable type-strain genomes for metagenomic binning, comparative biology and taxonomic classification.</title>
        <authorList>
            <person name="Goeker M."/>
        </authorList>
    </citation>
    <scope>NUCLEOTIDE SEQUENCE [LARGE SCALE GENOMIC DNA]</scope>
    <source>
        <strain evidence="7 8">DSM 24004</strain>
    </source>
</reference>
<evidence type="ECO:0000313" key="7">
    <source>
        <dbReference type="EMBL" id="MBP1924684.1"/>
    </source>
</evidence>
<keyword evidence="8" id="KW-1185">Reference proteome</keyword>
<dbReference type="NCBIfam" id="TIGR03905">
    <property type="entry name" value="TIGR03905_4_Cys"/>
    <property type="match status" value="1"/>
</dbReference>
<gene>
    <name evidence="7" type="ORF">J2Z76_000537</name>
</gene>
<evidence type="ECO:0000256" key="1">
    <source>
        <dbReference type="ARBA" id="ARBA00007405"/>
    </source>
</evidence>
<dbReference type="InterPro" id="IPR023806">
    <property type="entry name" value="CHP03905"/>
</dbReference>
<organism evidence="7 8">
    <name type="scientific">Sedimentibacter acidaminivorans</name>
    <dbReference type="NCBI Taxonomy" id="913099"/>
    <lineage>
        <taxon>Bacteria</taxon>
        <taxon>Bacillati</taxon>
        <taxon>Bacillota</taxon>
        <taxon>Tissierellia</taxon>
        <taxon>Sedimentibacter</taxon>
    </lineage>
</organism>
<dbReference type="InterPro" id="IPR024434">
    <property type="entry name" value="TSCPD_dom"/>
</dbReference>
<protein>
    <recommendedName>
        <fullName evidence="2">ribonucleoside-diphosphate reductase</fullName>
        <ecNumber evidence="2">1.17.4.1</ecNumber>
    </recommendedName>
</protein>
<dbReference type="Pfam" id="PF12637">
    <property type="entry name" value="TSCPD"/>
    <property type="match status" value="1"/>
</dbReference>
<sequence length="85" mass="9728">MKFFYKPEGTCSKDISFEVENNIIRNVRFQRGCSGGLRAICRLIEGKDIDDVIKMFQGIKCRGKETSCPDQLAEALLGFKEQYDK</sequence>
<proteinExistence type="inferred from homology"/>
<accession>A0ABS4GAJ1</accession>
<comment type="catalytic activity">
    <reaction evidence="5">
        <text>a 2'-deoxyribonucleoside 5'-diphosphate + [thioredoxin]-disulfide + H2O = a ribonucleoside 5'-diphosphate + [thioredoxin]-dithiol</text>
        <dbReference type="Rhea" id="RHEA:23252"/>
        <dbReference type="Rhea" id="RHEA-COMP:10698"/>
        <dbReference type="Rhea" id="RHEA-COMP:10700"/>
        <dbReference type="ChEBI" id="CHEBI:15377"/>
        <dbReference type="ChEBI" id="CHEBI:29950"/>
        <dbReference type="ChEBI" id="CHEBI:50058"/>
        <dbReference type="ChEBI" id="CHEBI:57930"/>
        <dbReference type="ChEBI" id="CHEBI:73316"/>
        <dbReference type="EC" id="1.17.4.1"/>
    </reaction>
</comment>
<dbReference type="EC" id="1.17.4.1" evidence="2"/>
<dbReference type="Proteomes" id="UP001519342">
    <property type="component" value="Unassembled WGS sequence"/>
</dbReference>
<comment type="similarity">
    <text evidence="1">Belongs to the ribonucleoside diphosphate reductase class-2 family.</text>
</comment>
<keyword evidence="3" id="KW-0237">DNA synthesis</keyword>
<evidence type="ECO:0000256" key="3">
    <source>
        <dbReference type="ARBA" id="ARBA00022634"/>
    </source>
</evidence>
<name>A0ABS4GAJ1_9FIRM</name>
<evidence type="ECO:0000256" key="2">
    <source>
        <dbReference type="ARBA" id="ARBA00012274"/>
    </source>
</evidence>
<evidence type="ECO:0000313" key="8">
    <source>
        <dbReference type="Proteomes" id="UP001519342"/>
    </source>
</evidence>
<dbReference type="RefSeq" id="WP_209510430.1">
    <property type="nucleotide sequence ID" value="NZ_JAGGKS010000001.1"/>
</dbReference>
<keyword evidence="4" id="KW-0547">Nucleotide-binding</keyword>
<evidence type="ECO:0000256" key="4">
    <source>
        <dbReference type="ARBA" id="ARBA00022741"/>
    </source>
</evidence>